<dbReference type="PROSITE" id="PS50011">
    <property type="entry name" value="PROTEIN_KINASE_DOM"/>
    <property type="match status" value="1"/>
</dbReference>
<dbReference type="Proteomes" id="UP001470230">
    <property type="component" value="Unassembled WGS sequence"/>
</dbReference>
<organism evidence="4 5">
    <name type="scientific">Tritrichomonas musculus</name>
    <dbReference type="NCBI Taxonomy" id="1915356"/>
    <lineage>
        <taxon>Eukaryota</taxon>
        <taxon>Metamonada</taxon>
        <taxon>Parabasalia</taxon>
        <taxon>Tritrichomonadida</taxon>
        <taxon>Tritrichomonadidae</taxon>
        <taxon>Tritrichomonas</taxon>
    </lineage>
</organism>
<dbReference type="PANTHER" id="PTHR24346:SF77">
    <property type="entry name" value="SERINE THREONINE PROTEIN KINASE"/>
    <property type="match status" value="1"/>
</dbReference>
<protein>
    <recommendedName>
        <fullName evidence="3">Protein kinase domain-containing protein</fullName>
    </recommendedName>
</protein>
<dbReference type="InterPro" id="IPR011009">
    <property type="entry name" value="Kinase-like_dom_sf"/>
</dbReference>
<dbReference type="PANTHER" id="PTHR24346">
    <property type="entry name" value="MAP/MICROTUBULE AFFINITY-REGULATING KINASE"/>
    <property type="match status" value="1"/>
</dbReference>
<keyword evidence="5" id="KW-1185">Reference proteome</keyword>
<dbReference type="CDD" id="cd14008">
    <property type="entry name" value="STKc_LKB1_CaMKK"/>
    <property type="match status" value="1"/>
</dbReference>
<evidence type="ECO:0000259" key="3">
    <source>
        <dbReference type="PROSITE" id="PS50011"/>
    </source>
</evidence>
<comment type="caution">
    <text evidence="4">The sequence shown here is derived from an EMBL/GenBank/DDBJ whole genome shotgun (WGS) entry which is preliminary data.</text>
</comment>
<evidence type="ECO:0000256" key="1">
    <source>
        <dbReference type="ARBA" id="ARBA00022741"/>
    </source>
</evidence>
<dbReference type="SMART" id="SM00220">
    <property type="entry name" value="S_TKc"/>
    <property type="match status" value="1"/>
</dbReference>
<reference evidence="4 5" key="1">
    <citation type="submission" date="2024-04" db="EMBL/GenBank/DDBJ databases">
        <title>Tritrichomonas musculus Genome.</title>
        <authorList>
            <person name="Alves-Ferreira E."/>
            <person name="Grigg M."/>
            <person name="Lorenzi H."/>
            <person name="Galac M."/>
        </authorList>
    </citation>
    <scope>NUCLEOTIDE SEQUENCE [LARGE SCALE GENOMIC DNA]</scope>
    <source>
        <strain evidence="4 5">EAF2021</strain>
    </source>
</reference>
<keyword evidence="2" id="KW-0067">ATP-binding</keyword>
<dbReference type="Gene3D" id="1.10.510.10">
    <property type="entry name" value="Transferase(Phosphotransferase) domain 1"/>
    <property type="match status" value="1"/>
</dbReference>
<feature type="domain" description="Protein kinase" evidence="3">
    <location>
        <begin position="88"/>
        <end position="359"/>
    </location>
</feature>
<sequence>MGCGSSKPTVQSAVSTVSKIPKQFTKGSLPKLDIDANVPSTSFRDFDSVDSNSQNDQSYSCDSYKEWRDVISFPTFMTQSEKPQIFEYEFIKSIGRGAQAEVYLVKNVETGEFLAAKVYDKNFLYRNNLGDAEQPIQKTIREIQIMSSLNHPNCMSLVEVLDDDYTNTIIIIFPYADGGSLLPQSLKTKPIPEERAKFYFYQIACGVKYIHEHNIIHRDIKPENIMKFSGDRIVLADFSASVVLDSPDELLEDTDGTPAFYSPEQCTGKPYEGKPTDIWACGVSLYILLYGKLPFFDVTDDDFFLSQFFKIAHQIQHEEVNFDPNIQVSNESKDLISHCLEKDAKKRYTIEDVLKHPWLESCYNDPVLIRIEEKNSILVECEES</sequence>
<keyword evidence="1" id="KW-0547">Nucleotide-binding</keyword>
<accession>A0ABR2KJT2</accession>
<dbReference type="EMBL" id="JAPFFF010000004">
    <property type="protein sequence ID" value="KAK8891398.1"/>
    <property type="molecule type" value="Genomic_DNA"/>
</dbReference>
<evidence type="ECO:0000313" key="4">
    <source>
        <dbReference type="EMBL" id="KAK8891398.1"/>
    </source>
</evidence>
<proteinExistence type="predicted"/>
<gene>
    <name evidence="4" type="ORF">M9Y10_028606</name>
</gene>
<evidence type="ECO:0000313" key="5">
    <source>
        <dbReference type="Proteomes" id="UP001470230"/>
    </source>
</evidence>
<dbReference type="Pfam" id="PF00069">
    <property type="entry name" value="Pkinase"/>
    <property type="match status" value="1"/>
</dbReference>
<dbReference type="InterPro" id="IPR000719">
    <property type="entry name" value="Prot_kinase_dom"/>
</dbReference>
<evidence type="ECO:0000256" key="2">
    <source>
        <dbReference type="ARBA" id="ARBA00022840"/>
    </source>
</evidence>
<dbReference type="SUPFAM" id="SSF56112">
    <property type="entry name" value="Protein kinase-like (PK-like)"/>
    <property type="match status" value="1"/>
</dbReference>
<name>A0ABR2KJT2_9EUKA</name>